<evidence type="ECO:0000256" key="1">
    <source>
        <dbReference type="SAM" id="Phobius"/>
    </source>
</evidence>
<proteinExistence type="predicted"/>
<evidence type="ECO:0000313" key="3">
    <source>
        <dbReference type="Proteomes" id="UP001138540"/>
    </source>
</evidence>
<keyword evidence="1" id="KW-0472">Membrane</keyword>
<comment type="caution">
    <text evidence="2">The sequence shown here is derived from an EMBL/GenBank/DDBJ whole genome shotgun (WGS) entry which is preliminary data.</text>
</comment>
<feature type="transmembrane region" description="Helical" evidence="1">
    <location>
        <begin position="12"/>
        <end position="36"/>
    </location>
</feature>
<accession>A0ABR6NAZ5</accession>
<keyword evidence="1" id="KW-1133">Transmembrane helix</keyword>
<dbReference type="InterPro" id="IPR005625">
    <property type="entry name" value="PepSY-ass_TM"/>
</dbReference>
<gene>
    <name evidence="2" type="ORF">HNP60_000408</name>
</gene>
<protein>
    <submittedName>
        <fullName evidence="2">Iron-regulated membrane protein</fullName>
    </submittedName>
</protein>
<keyword evidence="1" id="KW-0812">Transmembrane</keyword>
<sequence length="388" mass="42117">MSRQSIRVWYLVHKWTSLVCTAFLLMLCVTGLPLIFHDEIDALTEDQSAMETAGPASSGEGPGLQPLDAMLGKALAARPGEVPVFMAFDNESPILTVTTAPRPDSPAADMTIQLFNRTTGAAVGQVRDEGVMHFILQLHTDMFLGLPGMLFLGAMGVLFLAAIVSGVVLYAPFMRKLPFGTLRVSRSRRLKWLDYHNLLGIVALAWMTVVGATGVINALATPIIQVWQMGELAEMTRAYAGREALPPSRYGSLDKAMAAARQAIPGNNPQFIAFPGGSFSSRHHYAVFFQGATPLTERALTPALIDAETGALTDVRPMPWYVLALTYSQPLHFGDYGGLPLKMLWAALTLFTIVVLGSGLYLWLGKRRSSLDARLREVESGGRLAPAE</sequence>
<dbReference type="RefSeq" id="WP_184149572.1">
    <property type="nucleotide sequence ID" value="NZ_JACHKA010000001.1"/>
</dbReference>
<feature type="transmembrane region" description="Helical" evidence="1">
    <location>
        <begin position="195"/>
        <end position="220"/>
    </location>
</feature>
<dbReference type="Pfam" id="PF03929">
    <property type="entry name" value="PepSY_TM"/>
    <property type="match status" value="1"/>
</dbReference>
<keyword evidence="3" id="KW-1185">Reference proteome</keyword>
<name>A0ABR6NAZ5_9SPHN</name>
<dbReference type="PANTHER" id="PTHR34219:SF3">
    <property type="entry name" value="BLL7967 PROTEIN"/>
    <property type="match status" value="1"/>
</dbReference>
<reference evidence="2 3" key="1">
    <citation type="submission" date="2020-08" db="EMBL/GenBank/DDBJ databases">
        <title>Exploring microbial biodiversity for novel pathways involved in the catabolism of aromatic compounds derived from lignin.</title>
        <authorList>
            <person name="Elkins J."/>
        </authorList>
    </citation>
    <scope>NUCLEOTIDE SEQUENCE [LARGE SCALE GENOMIC DNA]</scope>
    <source>
        <strain evidence="2 3">B1D3A</strain>
    </source>
</reference>
<feature type="transmembrane region" description="Helical" evidence="1">
    <location>
        <begin position="149"/>
        <end position="174"/>
    </location>
</feature>
<dbReference type="Proteomes" id="UP001138540">
    <property type="component" value="Unassembled WGS sequence"/>
</dbReference>
<organism evidence="2 3">
    <name type="scientific">Sphingobium lignivorans</name>
    <dbReference type="NCBI Taxonomy" id="2735886"/>
    <lineage>
        <taxon>Bacteria</taxon>
        <taxon>Pseudomonadati</taxon>
        <taxon>Pseudomonadota</taxon>
        <taxon>Alphaproteobacteria</taxon>
        <taxon>Sphingomonadales</taxon>
        <taxon>Sphingomonadaceae</taxon>
        <taxon>Sphingobium</taxon>
    </lineage>
</organism>
<feature type="transmembrane region" description="Helical" evidence="1">
    <location>
        <begin position="343"/>
        <end position="364"/>
    </location>
</feature>
<dbReference type="EMBL" id="JACHKA010000001">
    <property type="protein sequence ID" value="MBB5984434.1"/>
    <property type="molecule type" value="Genomic_DNA"/>
</dbReference>
<evidence type="ECO:0000313" key="2">
    <source>
        <dbReference type="EMBL" id="MBB5984434.1"/>
    </source>
</evidence>
<dbReference type="PANTHER" id="PTHR34219">
    <property type="entry name" value="IRON-REGULATED INNER MEMBRANE PROTEIN-RELATED"/>
    <property type="match status" value="1"/>
</dbReference>